<organism evidence="2 3">
    <name type="scientific">Riccia fluitans</name>
    <dbReference type="NCBI Taxonomy" id="41844"/>
    <lineage>
        <taxon>Eukaryota</taxon>
        <taxon>Viridiplantae</taxon>
        <taxon>Streptophyta</taxon>
        <taxon>Embryophyta</taxon>
        <taxon>Marchantiophyta</taxon>
        <taxon>Marchantiopsida</taxon>
        <taxon>Marchantiidae</taxon>
        <taxon>Marchantiales</taxon>
        <taxon>Ricciaceae</taxon>
        <taxon>Riccia</taxon>
    </lineage>
</organism>
<name>A0ABD1XT37_9MARC</name>
<protein>
    <submittedName>
        <fullName evidence="2">Uncharacterized protein</fullName>
    </submittedName>
</protein>
<reference evidence="2 3" key="1">
    <citation type="submission" date="2024-09" db="EMBL/GenBank/DDBJ databases">
        <title>Chromosome-scale assembly of Riccia fluitans.</title>
        <authorList>
            <person name="Paukszto L."/>
            <person name="Sawicki J."/>
            <person name="Karawczyk K."/>
            <person name="Piernik-Szablinska J."/>
            <person name="Szczecinska M."/>
            <person name="Mazdziarz M."/>
        </authorList>
    </citation>
    <scope>NUCLEOTIDE SEQUENCE [LARGE SCALE GENOMIC DNA]</scope>
    <source>
        <strain evidence="2">Rf_01</strain>
        <tissue evidence="2">Aerial parts of the thallus</tissue>
    </source>
</reference>
<sequence>MLPLKVTGRAGEGAPHAALQVAFLIPAMYNRNSAGSSLSQNALGRTLGEDPRFVTGTRLIEGEPYRWNFTGVRTLADRRSSSPLLVHDLVTGFLDVVWLTLFVFLYYARSLDRRALDCFVIWRFPRSWGQTESSVHFGLVILFPCTRPAWLCLQSQPL</sequence>
<comment type="caution">
    <text evidence="2">The sequence shown here is derived from an EMBL/GenBank/DDBJ whole genome shotgun (WGS) entry which is preliminary data.</text>
</comment>
<dbReference type="EMBL" id="JBHFFA010000007">
    <property type="protein sequence ID" value="KAL2612111.1"/>
    <property type="molecule type" value="Genomic_DNA"/>
</dbReference>
<dbReference type="Proteomes" id="UP001605036">
    <property type="component" value="Unassembled WGS sequence"/>
</dbReference>
<keyword evidence="1" id="KW-1133">Transmembrane helix</keyword>
<keyword evidence="3" id="KW-1185">Reference proteome</keyword>
<keyword evidence="1" id="KW-0812">Transmembrane</keyword>
<proteinExistence type="predicted"/>
<gene>
    <name evidence="2" type="ORF">R1flu_023803</name>
</gene>
<keyword evidence="1" id="KW-0472">Membrane</keyword>
<evidence type="ECO:0000313" key="2">
    <source>
        <dbReference type="EMBL" id="KAL2612111.1"/>
    </source>
</evidence>
<dbReference type="AlphaFoldDB" id="A0ABD1XT37"/>
<accession>A0ABD1XT37</accession>
<evidence type="ECO:0000313" key="3">
    <source>
        <dbReference type="Proteomes" id="UP001605036"/>
    </source>
</evidence>
<feature type="transmembrane region" description="Helical" evidence="1">
    <location>
        <begin position="89"/>
        <end position="108"/>
    </location>
</feature>
<evidence type="ECO:0000256" key="1">
    <source>
        <dbReference type="SAM" id="Phobius"/>
    </source>
</evidence>